<comment type="caution">
    <text evidence="1">The sequence shown here is derived from an EMBL/GenBank/DDBJ whole genome shotgun (WGS) entry which is preliminary data.</text>
</comment>
<keyword evidence="2" id="KW-1185">Reference proteome</keyword>
<sequence length="168" mass="18568">MRECLAEECGWGSSGVAPYVELLGCPIGPGNSLEIQRAAPLARLRERVLALAASPLAMTAVFHEYGRRCLPVLSYKAQLWPTPLNMIANERVLLRRLARCPGRLFKKNMFYDLEVLGGPRCAPMGDYLAASIMRAGAATLNRLQVTGRHLREVAQRRLLLARSLKGQP</sequence>
<evidence type="ECO:0000313" key="1">
    <source>
        <dbReference type="EMBL" id="CAK0851956.1"/>
    </source>
</evidence>
<proteinExistence type="predicted"/>
<evidence type="ECO:0000313" key="2">
    <source>
        <dbReference type="Proteomes" id="UP001189429"/>
    </source>
</evidence>
<gene>
    <name evidence="1" type="ORF">PCOR1329_LOCUS43945</name>
</gene>
<dbReference type="Proteomes" id="UP001189429">
    <property type="component" value="Unassembled WGS sequence"/>
</dbReference>
<reference evidence="1" key="1">
    <citation type="submission" date="2023-10" db="EMBL/GenBank/DDBJ databases">
        <authorList>
            <person name="Chen Y."/>
            <person name="Shah S."/>
            <person name="Dougan E. K."/>
            <person name="Thang M."/>
            <person name="Chan C."/>
        </authorList>
    </citation>
    <scope>NUCLEOTIDE SEQUENCE [LARGE SCALE GENOMIC DNA]</scope>
</reference>
<protein>
    <submittedName>
        <fullName evidence="1">Uncharacterized protein</fullName>
    </submittedName>
</protein>
<accession>A0ABN9U1M0</accession>
<name>A0ABN9U1M0_9DINO</name>
<organism evidence="1 2">
    <name type="scientific">Prorocentrum cordatum</name>
    <dbReference type="NCBI Taxonomy" id="2364126"/>
    <lineage>
        <taxon>Eukaryota</taxon>
        <taxon>Sar</taxon>
        <taxon>Alveolata</taxon>
        <taxon>Dinophyceae</taxon>
        <taxon>Prorocentrales</taxon>
        <taxon>Prorocentraceae</taxon>
        <taxon>Prorocentrum</taxon>
    </lineage>
</organism>
<dbReference type="EMBL" id="CAUYUJ010015282">
    <property type="protein sequence ID" value="CAK0851956.1"/>
    <property type="molecule type" value="Genomic_DNA"/>
</dbReference>